<evidence type="ECO:0000313" key="2">
    <source>
        <dbReference type="Proteomes" id="UP000032352"/>
    </source>
</evidence>
<dbReference type="SUPFAM" id="SSF55961">
    <property type="entry name" value="Bet v1-like"/>
    <property type="match status" value="1"/>
</dbReference>
<dbReference type="Pfam" id="PF10604">
    <property type="entry name" value="Polyketide_cyc2"/>
    <property type="match status" value="1"/>
</dbReference>
<accession>A0AAE9Z341</accession>
<sequence>MKHQVKSALKIKATAEKVWEILDDFGGVEKFSFGVEKSPIIGDKHSGLGAKRHCIFYDKSGVYEEIVAYQENKSFRVVLSEFSMPLETMYAGFRVEKISETSCEVFMDMEFVVKFGPLGALMGMVMLRPVMKGLQKKMLSGLAYHAVTGKTIGNKLPPGKELAQALA</sequence>
<dbReference type="AlphaFoldDB" id="A0AAE9Z341"/>
<dbReference type="RefSeq" id="WP_044842494.1">
    <property type="nucleotide sequence ID" value="NZ_CP059733.1"/>
</dbReference>
<dbReference type="KEGG" id="tvd:SG34_028555"/>
<dbReference type="InterPro" id="IPR019587">
    <property type="entry name" value="Polyketide_cyclase/dehydratase"/>
</dbReference>
<evidence type="ECO:0000313" key="1">
    <source>
        <dbReference type="EMBL" id="WDE05199.1"/>
    </source>
</evidence>
<name>A0AAE9Z341_9GAMM</name>
<reference evidence="1 2" key="2">
    <citation type="journal article" date="2022" name="Mar. Drugs">
        <title>Bioassay-Guided Fractionation Leads to the Detection of Cholic Acid Generated by the Rare Thalassomonas sp.</title>
        <authorList>
            <person name="Pheiffer F."/>
            <person name="Schneider Y.K."/>
            <person name="Hansen E.H."/>
            <person name="Andersen J.H."/>
            <person name="Isaksson J."/>
            <person name="Busche T."/>
            <person name="R C."/>
            <person name="Kalinowski J."/>
            <person name="Zyl L.V."/>
            <person name="Trindade M."/>
        </authorList>
    </citation>
    <scope>NUCLEOTIDE SEQUENCE [LARGE SCALE GENOMIC DNA]</scope>
    <source>
        <strain evidence="1 2">XOM25</strain>
    </source>
</reference>
<proteinExistence type="predicted"/>
<dbReference type="InterPro" id="IPR023393">
    <property type="entry name" value="START-like_dom_sf"/>
</dbReference>
<gene>
    <name evidence="1" type="ORF">SG34_028555</name>
</gene>
<dbReference type="EMBL" id="CP059733">
    <property type="protein sequence ID" value="WDE05199.1"/>
    <property type="molecule type" value="Genomic_DNA"/>
</dbReference>
<dbReference type="Proteomes" id="UP000032352">
    <property type="component" value="Chromosome"/>
</dbReference>
<dbReference type="CDD" id="cd07821">
    <property type="entry name" value="PYR_PYL_RCAR_like"/>
    <property type="match status" value="1"/>
</dbReference>
<keyword evidence="2" id="KW-1185">Reference proteome</keyword>
<protein>
    <submittedName>
        <fullName evidence="1">SRPBCC family protein</fullName>
    </submittedName>
</protein>
<organism evidence="1 2">
    <name type="scientific">Thalassomonas viridans</name>
    <dbReference type="NCBI Taxonomy" id="137584"/>
    <lineage>
        <taxon>Bacteria</taxon>
        <taxon>Pseudomonadati</taxon>
        <taxon>Pseudomonadota</taxon>
        <taxon>Gammaproteobacteria</taxon>
        <taxon>Alteromonadales</taxon>
        <taxon>Colwelliaceae</taxon>
        <taxon>Thalassomonas</taxon>
    </lineage>
</organism>
<reference evidence="1 2" key="1">
    <citation type="journal article" date="2015" name="Genome Announc.">
        <title>Draft Genome Sequences of Marine Isolates of Thalassomonas viridans and Thalassomonas actiniarum.</title>
        <authorList>
            <person name="Olonade I."/>
            <person name="van Zyl L.J."/>
            <person name="Trindade M."/>
        </authorList>
    </citation>
    <scope>NUCLEOTIDE SEQUENCE [LARGE SCALE GENOMIC DNA]</scope>
    <source>
        <strain evidence="1 2">XOM25</strain>
    </source>
</reference>
<dbReference type="Gene3D" id="3.30.530.20">
    <property type="match status" value="1"/>
</dbReference>